<feature type="region of interest" description="Disordered" evidence="1">
    <location>
        <begin position="27"/>
        <end position="46"/>
    </location>
</feature>
<dbReference type="WBParaSite" id="PSAMB.scaffold480size49811.g6148.t1">
    <property type="protein sequence ID" value="PSAMB.scaffold480size49811.g6148.t1"/>
    <property type="gene ID" value="PSAMB.scaffold480size49811.g6148"/>
</dbReference>
<feature type="compositionally biased region" description="Polar residues" evidence="1">
    <location>
        <begin position="1"/>
        <end position="11"/>
    </location>
</feature>
<feature type="region of interest" description="Disordered" evidence="1">
    <location>
        <begin position="1"/>
        <end position="20"/>
    </location>
</feature>
<name>A0A914WPK0_9BILA</name>
<evidence type="ECO:0000256" key="1">
    <source>
        <dbReference type="SAM" id="MobiDB-lite"/>
    </source>
</evidence>
<proteinExistence type="predicted"/>
<dbReference type="Proteomes" id="UP000887566">
    <property type="component" value="Unplaced"/>
</dbReference>
<keyword evidence="2" id="KW-1185">Reference proteome</keyword>
<sequence length="257" mass="29281">MVVSPLSSHEQQQSRRVHIVPQAQETLIPHDDDDGEPLSWPSQVNPTAERRECATCMQQLERQAQMQEVHLDDDDLRSECEVLTPQGSSERVFLDEVKMMRHGWCDKQGYHWNEMSMPKDEVQLLCDGAVSRDCQHQFRSAPLLDCLPSPTSSHSPPRVHFAEQLQHPHPLSKNLSKTNGSEQLSSEMRAIRSDAHQMQNEMVAIKGGGTLTKLGTGQEHRIYQLVLGTRRIFLERGFDAHLVLHTEDNVHRHHASI</sequence>
<evidence type="ECO:0000313" key="2">
    <source>
        <dbReference type="Proteomes" id="UP000887566"/>
    </source>
</evidence>
<dbReference type="AlphaFoldDB" id="A0A914WPK0"/>
<reference evidence="3" key="1">
    <citation type="submission" date="2022-11" db="UniProtKB">
        <authorList>
            <consortium name="WormBaseParasite"/>
        </authorList>
    </citation>
    <scope>IDENTIFICATION</scope>
</reference>
<organism evidence="2 3">
    <name type="scientific">Plectus sambesii</name>
    <dbReference type="NCBI Taxonomy" id="2011161"/>
    <lineage>
        <taxon>Eukaryota</taxon>
        <taxon>Metazoa</taxon>
        <taxon>Ecdysozoa</taxon>
        <taxon>Nematoda</taxon>
        <taxon>Chromadorea</taxon>
        <taxon>Plectida</taxon>
        <taxon>Plectina</taxon>
        <taxon>Plectoidea</taxon>
        <taxon>Plectidae</taxon>
        <taxon>Plectus</taxon>
    </lineage>
</organism>
<protein>
    <submittedName>
        <fullName evidence="3">Uncharacterized protein</fullName>
    </submittedName>
</protein>
<accession>A0A914WPK0</accession>
<evidence type="ECO:0000313" key="3">
    <source>
        <dbReference type="WBParaSite" id="PSAMB.scaffold480size49811.g6148.t1"/>
    </source>
</evidence>